<dbReference type="EMBL" id="WELC01000001">
    <property type="protein sequence ID" value="KAB7633187.1"/>
    <property type="molecule type" value="Genomic_DNA"/>
</dbReference>
<evidence type="ECO:0000313" key="1">
    <source>
        <dbReference type="EMBL" id="KAB7633187.1"/>
    </source>
</evidence>
<name>A0A7V7YL21_9GAMM</name>
<dbReference type="AlphaFoldDB" id="A0A7V7YL21"/>
<dbReference type="RefSeq" id="WP_152150790.1">
    <property type="nucleotide sequence ID" value="NZ_WELC01000001.1"/>
</dbReference>
<sequence>MILVLLCAEGAASATPPRSTCIDAVTGAQLLRRESAKGIQHGYPPALPGVSLPMRDYYRIECCTAERKRTLGYCCLPIPL</sequence>
<accession>A0A7V7YL21</accession>
<evidence type="ECO:0000313" key="2">
    <source>
        <dbReference type="Proteomes" id="UP000449004"/>
    </source>
</evidence>
<comment type="caution">
    <text evidence="1">The sequence shown here is derived from an EMBL/GenBank/DDBJ whole genome shotgun (WGS) entry which is preliminary data.</text>
</comment>
<gene>
    <name evidence="1" type="ORF">F9K92_01365</name>
</gene>
<protein>
    <submittedName>
        <fullName evidence="1">Uncharacterized protein</fullName>
    </submittedName>
</protein>
<reference evidence="1 2" key="1">
    <citation type="submission" date="2019-10" db="EMBL/GenBank/DDBJ databases">
        <title>Halotolerant bacteria associated to Saharan-endemic halophytes Stipa tenacissima L. and Atriplex halimus L mitigate salt stress and promote growth of tomato plants.</title>
        <authorList>
            <person name="Dif G."/>
        </authorList>
    </citation>
    <scope>NUCLEOTIDE SEQUENCE [LARGE SCALE GENOMIC DNA]</scope>
    <source>
        <strain evidence="1 2">IS26</strain>
    </source>
</reference>
<dbReference type="Proteomes" id="UP000449004">
    <property type="component" value="Unassembled WGS sequence"/>
</dbReference>
<proteinExistence type="predicted"/>
<organism evidence="1 2">
    <name type="scientific">Stenotrophomonas rhizophila</name>
    <dbReference type="NCBI Taxonomy" id="216778"/>
    <lineage>
        <taxon>Bacteria</taxon>
        <taxon>Pseudomonadati</taxon>
        <taxon>Pseudomonadota</taxon>
        <taxon>Gammaproteobacteria</taxon>
        <taxon>Lysobacterales</taxon>
        <taxon>Lysobacteraceae</taxon>
        <taxon>Stenotrophomonas</taxon>
    </lineage>
</organism>